<sequence length="330" mass="36613">MKAFGSVGIVVVNICCLVFISSCLPKELPVPAHDPGNVLTASVSMDADYKWQVFYSLRSNAEISRNLKTAWDLGFEATTDGYHVVLNTSKSMFSMNTGKQDFDQVSISDTAGFSAHKHWDSPSGNLDSTAIGDWRGRQDVFVITRGFNEKGQALGFVKVQLLAADASGYTIRCGALDGSSDKTITITKDANYNLAFLSFENGITQVSVEPPKTAWDIEFTQYTHIYTDLDNMPYTVTGCLLNRYTTTAAADSTIAFDAINYDKAMTYTYTSAVNTVGFEWKTFNGTSYTVDMNHCYVVHTQNDLYYKLHFIDFYDAAGVKGAPKWEFQQL</sequence>
<dbReference type="Proteomes" id="UP000248745">
    <property type="component" value="Unassembled WGS sequence"/>
</dbReference>
<evidence type="ECO:0000313" key="1">
    <source>
        <dbReference type="EMBL" id="PZF73951.1"/>
    </source>
</evidence>
<keyword evidence="2" id="KW-1185">Reference proteome</keyword>
<evidence type="ECO:0000313" key="2">
    <source>
        <dbReference type="Proteomes" id="UP000248745"/>
    </source>
</evidence>
<dbReference type="AlphaFoldDB" id="A0A2W2AF80"/>
<dbReference type="Pfam" id="PF14064">
    <property type="entry name" value="HmuY"/>
    <property type="match status" value="1"/>
</dbReference>
<dbReference type="OrthoDB" id="1091850at2"/>
<accession>A0A2W2AF80</accession>
<protein>
    <recommendedName>
        <fullName evidence="3">HmuY protein</fullName>
    </recommendedName>
</protein>
<gene>
    <name evidence="1" type="ORF">DN068_06320</name>
</gene>
<name>A0A2W2AF80_9BACT</name>
<evidence type="ECO:0008006" key="3">
    <source>
        <dbReference type="Google" id="ProtNLM"/>
    </source>
</evidence>
<dbReference type="CDD" id="cd12105">
    <property type="entry name" value="HmuY"/>
    <property type="match status" value="1"/>
</dbReference>
<dbReference type="PROSITE" id="PS51257">
    <property type="entry name" value="PROKAR_LIPOPROTEIN"/>
    <property type="match status" value="1"/>
</dbReference>
<organism evidence="1 2">
    <name type="scientific">Taibaiella soli</name>
    <dbReference type="NCBI Taxonomy" id="1649169"/>
    <lineage>
        <taxon>Bacteria</taxon>
        <taxon>Pseudomonadati</taxon>
        <taxon>Bacteroidota</taxon>
        <taxon>Chitinophagia</taxon>
        <taxon>Chitinophagales</taxon>
        <taxon>Chitinophagaceae</taxon>
        <taxon>Taibaiella</taxon>
    </lineage>
</organism>
<dbReference type="RefSeq" id="WP_110998048.1">
    <property type="nucleotide sequence ID" value="NZ_QKTW01000009.1"/>
</dbReference>
<dbReference type="EMBL" id="QKTW01000009">
    <property type="protein sequence ID" value="PZF73951.1"/>
    <property type="molecule type" value="Genomic_DNA"/>
</dbReference>
<reference evidence="1 2" key="1">
    <citation type="submission" date="2018-06" db="EMBL/GenBank/DDBJ databases">
        <title>Mucibacter soli gen. nov., sp. nov., a new member of the family Chitinophagaceae producing mucin.</title>
        <authorList>
            <person name="Kim M.-K."/>
            <person name="Park S."/>
            <person name="Kim T.-S."/>
            <person name="Joung Y."/>
            <person name="Han J.-H."/>
            <person name="Kim S.B."/>
        </authorList>
    </citation>
    <scope>NUCLEOTIDE SEQUENCE [LARGE SCALE GENOMIC DNA]</scope>
    <source>
        <strain evidence="1 2">R1-15</strain>
    </source>
</reference>
<comment type="caution">
    <text evidence="1">The sequence shown here is derived from an EMBL/GenBank/DDBJ whole genome shotgun (WGS) entry which is preliminary data.</text>
</comment>
<dbReference type="InterPro" id="IPR025921">
    <property type="entry name" value="HmuY"/>
</dbReference>
<proteinExistence type="predicted"/>